<organism evidence="3 4">
    <name type="scientific">Crotalaria pallida</name>
    <name type="common">Smooth rattlebox</name>
    <name type="synonym">Crotalaria striata</name>
    <dbReference type="NCBI Taxonomy" id="3830"/>
    <lineage>
        <taxon>Eukaryota</taxon>
        <taxon>Viridiplantae</taxon>
        <taxon>Streptophyta</taxon>
        <taxon>Embryophyta</taxon>
        <taxon>Tracheophyta</taxon>
        <taxon>Spermatophyta</taxon>
        <taxon>Magnoliopsida</taxon>
        <taxon>eudicotyledons</taxon>
        <taxon>Gunneridae</taxon>
        <taxon>Pentapetalae</taxon>
        <taxon>rosids</taxon>
        <taxon>fabids</taxon>
        <taxon>Fabales</taxon>
        <taxon>Fabaceae</taxon>
        <taxon>Papilionoideae</taxon>
        <taxon>50 kb inversion clade</taxon>
        <taxon>genistoids sensu lato</taxon>
        <taxon>core genistoids</taxon>
        <taxon>Crotalarieae</taxon>
        <taxon>Crotalaria</taxon>
    </lineage>
</organism>
<gene>
    <name evidence="3" type="ORF">RIF29_25601</name>
</gene>
<evidence type="ECO:0000256" key="1">
    <source>
        <dbReference type="ARBA" id="ARBA00009431"/>
    </source>
</evidence>
<dbReference type="GO" id="GO:0019748">
    <property type="term" value="P:secondary metabolic process"/>
    <property type="evidence" value="ECO:0007669"/>
    <property type="project" value="TreeGrafter"/>
</dbReference>
<reference evidence="3 4" key="1">
    <citation type="submission" date="2024-01" db="EMBL/GenBank/DDBJ databases">
        <title>The genomes of 5 underutilized Papilionoideae crops provide insights into root nodulation and disease resistanc.</title>
        <authorList>
            <person name="Yuan L."/>
        </authorList>
    </citation>
    <scope>NUCLEOTIDE SEQUENCE [LARGE SCALE GENOMIC DNA]</scope>
    <source>
        <strain evidence="3">ZHUSHIDOU_FW_LH</strain>
        <tissue evidence="3">Leaf</tissue>
    </source>
</reference>
<keyword evidence="4" id="KW-1185">Reference proteome</keyword>
<dbReference type="SUPFAM" id="SSF53474">
    <property type="entry name" value="alpha/beta-Hydrolases"/>
    <property type="match status" value="1"/>
</dbReference>
<name>A0AAN9EMP5_CROPI</name>
<dbReference type="GO" id="GO:0006508">
    <property type="term" value="P:proteolysis"/>
    <property type="evidence" value="ECO:0007669"/>
    <property type="project" value="InterPro"/>
</dbReference>
<dbReference type="PANTHER" id="PTHR11802">
    <property type="entry name" value="SERINE PROTEASE FAMILY S10 SERINE CARBOXYPEPTIDASE"/>
    <property type="match status" value="1"/>
</dbReference>
<comment type="caution">
    <text evidence="3">The sequence shown here is derived from an EMBL/GenBank/DDBJ whole genome shotgun (WGS) entry which is preliminary data.</text>
</comment>
<dbReference type="PANTHER" id="PTHR11802:SF239">
    <property type="entry name" value="PEPTIDASE S10, SERINE CARBOXYPEPTIDASE, ALPHA_BETA HYDROLASE-RELATED"/>
    <property type="match status" value="1"/>
</dbReference>
<protein>
    <submittedName>
        <fullName evidence="3">Uncharacterized protein</fullName>
    </submittedName>
</protein>
<sequence>MDMISNASWYYGIIVLMFALFVQTSFQLQISRSKVESLPGFQGPLPFELETGYVGVGETNDDMQVFYYFIKSENNPEKDPLMLWTMHTSALKIGSLYNNYWSRENRSINKATNCSILQNSMHLAFSAEACHRANESFKCPLKFKIEEYNGSLPNLVLRPQSWTKVCSIIFVDLPLGTSFSYAKKLTAQRSDWKLVHHAHQFLRKVK</sequence>
<dbReference type="Pfam" id="PF00450">
    <property type="entry name" value="Peptidase_S10"/>
    <property type="match status" value="2"/>
</dbReference>
<feature type="transmembrane region" description="Helical" evidence="2">
    <location>
        <begin position="7"/>
        <end position="26"/>
    </location>
</feature>
<keyword evidence="2" id="KW-0812">Transmembrane</keyword>
<dbReference type="GO" id="GO:0004185">
    <property type="term" value="F:serine-type carboxypeptidase activity"/>
    <property type="evidence" value="ECO:0007669"/>
    <property type="project" value="InterPro"/>
</dbReference>
<dbReference type="InterPro" id="IPR029058">
    <property type="entry name" value="AB_hydrolase_fold"/>
</dbReference>
<accession>A0AAN9EMP5</accession>
<dbReference type="GO" id="GO:0016747">
    <property type="term" value="F:acyltransferase activity, transferring groups other than amino-acyl groups"/>
    <property type="evidence" value="ECO:0007669"/>
    <property type="project" value="TreeGrafter"/>
</dbReference>
<evidence type="ECO:0000313" key="3">
    <source>
        <dbReference type="EMBL" id="KAK7259963.1"/>
    </source>
</evidence>
<proteinExistence type="inferred from homology"/>
<keyword evidence="2" id="KW-1133">Transmembrane helix</keyword>
<dbReference type="Proteomes" id="UP001372338">
    <property type="component" value="Unassembled WGS sequence"/>
</dbReference>
<dbReference type="InterPro" id="IPR001563">
    <property type="entry name" value="Peptidase_S10"/>
</dbReference>
<comment type="similarity">
    <text evidence="1">Belongs to the peptidase S10 family.</text>
</comment>
<evidence type="ECO:0000256" key="2">
    <source>
        <dbReference type="SAM" id="Phobius"/>
    </source>
</evidence>
<keyword evidence="2" id="KW-0472">Membrane</keyword>
<dbReference type="EMBL" id="JAYWIO010000005">
    <property type="protein sequence ID" value="KAK7259963.1"/>
    <property type="molecule type" value="Genomic_DNA"/>
</dbReference>
<dbReference type="Gene3D" id="3.40.50.1820">
    <property type="entry name" value="alpha/beta hydrolase"/>
    <property type="match status" value="1"/>
</dbReference>
<evidence type="ECO:0000313" key="4">
    <source>
        <dbReference type="Proteomes" id="UP001372338"/>
    </source>
</evidence>
<dbReference type="AlphaFoldDB" id="A0AAN9EMP5"/>